<dbReference type="EMBL" id="JAPWDQ010000010">
    <property type="protein sequence ID" value="KAJ5477199.1"/>
    <property type="molecule type" value="Genomic_DNA"/>
</dbReference>
<gene>
    <name evidence="2" type="ORF">N7539_007343</name>
</gene>
<sequence>MIISAPDQFDIRIVDSSITAAAPRPQSLVSLTDPLYYAYLAGFFYLIACRGDEHDGRVEWNQGVALTEAPLGHCFGEMQDQQRLDSTSRSVEDRCSAQPQSADPI</sequence>
<feature type="region of interest" description="Disordered" evidence="1">
    <location>
        <begin position="81"/>
        <end position="105"/>
    </location>
</feature>
<dbReference type="Proteomes" id="UP001148312">
    <property type="component" value="Unassembled WGS sequence"/>
</dbReference>
<accession>A0A9X0BNR3</accession>
<reference evidence="2" key="2">
    <citation type="journal article" date="2023" name="IMA Fungus">
        <title>Comparative genomic study of the Penicillium genus elucidates a diverse pangenome and 15 lateral gene transfer events.</title>
        <authorList>
            <person name="Petersen C."/>
            <person name="Sorensen T."/>
            <person name="Nielsen M.R."/>
            <person name="Sondergaard T.E."/>
            <person name="Sorensen J.L."/>
            <person name="Fitzpatrick D.A."/>
            <person name="Frisvad J.C."/>
            <person name="Nielsen K.L."/>
        </authorList>
    </citation>
    <scope>NUCLEOTIDE SEQUENCE</scope>
    <source>
        <strain evidence="2">IBT 30728</strain>
    </source>
</reference>
<dbReference type="AlphaFoldDB" id="A0A9X0BNR3"/>
<comment type="caution">
    <text evidence="2">The sequence shown here is derived from an EMBL/GenBank/DDBJ whole genome shotgun (WGS) entry which is preliminary data.</text>
</comment>
<organism evidence="2 3">
    <name type="scientific">Penicillium diatomitis</name>
    <dbReference type="NCBI Taxonomy" id="2819901"/>
    <lineage>
        <taxon>Eukaryota</taxon>
        <taxon>Fungi</taxon>
        <taxon>Dikarya</taxon>
        <taxon>Ascomycota</taxon>
        <taxon>Pezizomycotina</taxon>
        <taxon>Eurotiomycetes</taxon>
        <taxon>Eurotiomycetidae</taxon>
        <taxon>Eurotiales</taxon>
        <taxon>Aspergillaceae</taxon>
        <taxon>Penicillium</taxon>
    </lineage>
</organism>
<dbReference type="RefSeq" id="XP_056787743.1">
    <property type="nucleotide sequence ID" value="XM_056936944.1"/>
</dbReference>
<dbReference type="GeneID" id="81627193"/>
<evidence type="ECO:0000313" key="2">
    <source>
        <dbReference type="EMBL" id="KAJ5477199.1"/>
    </source>
</evidence>
<keyword evidence="3" id="KW-1185">Reference proteome</keyword>
<reference evidence="2" key="1">
    <citation type="submission" date="2022-12" db="EMBL/GenBank/DDBJ databases">
        <authorList>
            <person name="Petersen C."/>
        </authorList>
    </citation>
    <scope>NUCLEOTIDE SEQUENCE</scope>
    <source>
        <strain evidence="2">IBT 30728</strain>
    </source>
</reference>
<protein>
    <submittedName>
        <fullName evidence="2">Uncharacterized protein</fullName>
    </submittedName>
</protein>
<proteinExistence type="predicted"/>
<evidence type="ECO:0000256" key="1">
    <source>
        <dbReference type="SAM" id="MobiDB-lite"/>
    </source>
</evidence>
<evidence type="ECO:0000313" key="3">
    <source>
        <dbReference type="Proteomes" id="UP001148312"/>
    </source>
</evidence>
<name>A0A9X0BNR3_9EURO</name>